<feature type="region of interest" description="Disordered" evidence="1">
    <location>
        <begin position="1"/>
        <end position="72"/>
    </location>
</feature>
<protein>
    <submittedName>
        <fullName evidence="2">Uncharacterized protein</fullName>
    </submittedName>
</protein>
<accession>A0A4S8JB34</accession>
<evidence type="ECO:0000256" key="1">
    <source>
        <dbReference type="SAM" id="MobiDB-lite"/>
    </source>
</evidence>
<keyword evidence="3" id="KW-1185">Reference proteome</keyword>
<evidence type="ECO:0000313" key="2">
    <source>
        <dbReference type="EMBL" id="THU58489.1"/>
    </source>
</evidence>
<comment type="caution">
    <text evidence="2">The sequence shown here is derived from an EMBL/GenBank/DDBJ whole genome shotgun (WGS) entry which is preliminary data.</text>
</comment>
<reference evidence="2 3" key="1">
    <citation type="journal article" date="2019" name="Nat. Plants">
        <title>Genome sequencing of Musa balbisiana reveals subgenome evolution and function divergence in polyploid bananas.</title>
        <authorList>
            <person name="Yao X."/>
        </authorList>
    </citation>
    <scope>NUCLEOTIDE SEQUENCE [LARGE SCALE GENOMIC DNA]</scope>
    <source>
        <strain evidence="3">cv. DH-PKW</strain>
        <tissue evidence="2">Leaves</tissue>
    </source>
</reference>
<evidence type="ECO:0000313" key="3">
    <source>
        <dbReference type="Proteomes" id="UP000317650"/>
    </source>
</evidence>
<name>A0A4S8JB34_MUSBA</name>
<gene>
    <name evidence="2" type="ORF">C4D60_Mb03t14820</name>
</gene>
<feature type="compositionally biased region" description="Basic and acidic residues" evidence="1">
    <location>
        <begin position="1"/>
        <end position="33"/>
    </location>
</feature>
<dbReference type="Proteomes" id="UP000317650">
    <property type="component" value="Chromosome 3"/>
</dbReference>
<feature type="compositionally biased region" description="Acidic residues" evidence="1">
    <location>
        <begin position="63"/>
        <end position="72"/>
    </location>
</feature>
<organism evidence="2 3">
    <name type="scientific">Musa balbisiana</name>
    <name type="common">Banana</name>
    <dbReference type="NCBI Taxonomy" id="52838"/>
    <lineage>
        <taxon>Eukaryota</taxon>
        <taxon>Viridiplantae</taxon>
        <taxon>Streptophyta</taxon>
        <taxon>Embryophyta</taxon>
        <taxon>Tracheophyta</taxon>
        <taxon>Spermatophyta</taxon>
        <taxon>Magnoliopsida</taxon>
        <taxon>Liliopsida</taxon>
        <taxon>Zingiberales</taxon>
        <taxon>Musaceae</taxon>
        <taxon>Musa</taxon>
    </lineage>
</organism>
<dbReference type="AlphaFoldDB" id="A0A4S8JB34"/>
<sequence length="72" mass="7573">MVEEGGRQDKGARRIPSETEAGRHSTERERERGVGGGGGVGTEGIRPAHPLPNHILGLGHPLDDDDGGDCSY</sequence>
<proteinExistence type="predicted"/>
<dbReference type="EMBL" id="PYDT01000006">
    <property type="protein sequence ID" value="THU58489.1"/>
    <property type="molecule type" value="Genomic_DNA"/>
</dbReference>